<evidence type="ECO:0000313" key="13">
    <source>
        <dbReference type="EMBL" id="PCF55108.1"/>
    </source>
</evidence>
<dbReference type="Proteomes" id="UP000675994">
    <property type="component" value="Chromosome"/>
</dbReference>
<feature type="transmembrane region" description="Helical" evidence="12">
    <location>
        <begin position="155"/>
        <end position="177"/>
    </location>
</feature>
<evidence type="ECO:0000256" key="6">
    <source>
        <dbReference type="ARBA" id="ARBA00022692"/>
    </source>
</evidence>
<dbReference type="PANTHER" id="PTHR30472:SF58">
    <property type="entry name" value="IRON(3+)-HYDROXAMATE IMPORT SYSTEM PERMEASE PROTEIN FHUB"/>
    <property type="match status" value="1"/>
</dbReference>
<feature type="transmembrane region" description="Helical" evidence="12">
    <location>
        <begin position="68"/>
        <end position="85"/>
    </location>
</feature>
<evidence type="ECO:0000313" key="15">
    <source>
        <dbReference type="Proteomes" id="UP000218335"/>
    </source>
</evidence>
<dbReference type="InterPro" id="IPR000522">
    <property type="entry name" value="ABC_transptr_permease_BtuC"/>
</dbReference>
<dbReference type="InterPro" id="IPR037294">
    <property type="entry name" value="ABC_BtuC-like"/>
</dbReference>
<dbReference type="RefSeq" id="WP_019166214.1">
    <property type="nucleotide sequence ID" value="NZ_CP063367.1"/>
</dbReference>
<evidence type="ECO:0000256" key="7">
    <source>
        <dbReference type="ARBA" id="ARBA00022989"/>
    </source>
</evidence>
<keyword evidence="5" id="KW-1003">Cell membrane</keyword>
<evidence type="ECO:0000313" key="14">
    <source>
        <dbReference type="EMBL" id="QUM69080.1"/>
    </source>
</evidence>
<reference evidence="14" key="2">
    <citation type="journal article" date="2021" name="Front. Microbiol.">
        <title>Presence and Characterization of a Novel cfr-Carrying Tn558 Transposon Derivative in Staphylococcus delphini Isolated From Retail Food.</title>
        <authorList>
            <person name="Zhang F."/>
            <person name="Wu S."/>
            <person name="Huang J."/>
            <person name="Yang R."/>
            <person name="Zhang J."/>
            <person name="Lei T."/>
            <person name="Dai J."/>
            <person name="Ding Y."/>
            <person name="Xue L."/>
            <person name="Wang J."/>
            <person name="Chen M."/>
            <person name="Wu Q."/>
        </authorList>
    </citation>
    <scope>NUCLEOTIDE SEQUENCE</scope>
    <source>
        <strain evidence="14">2794-1</strain>
    </source>
</reference>
<dbReference type="GO" id="GO:0022857">
    <property type="term" value="F:transmembrane transporter activity"/>
    <property type="evidence" value="ECO:0007669"/>
    <property type="project" value="InterPro"/>
</dbReference>
<reference evidence="13 15" key="1">
    <citation type="journal article" date="2017" name="PLoS ONE">
        <title>Development of a real-time PCR for detection of Staphylococcus pseudintermedius using a novel automated comparison of whole-genome sequences.</title>
        <authorList>
            <person name="Verstappen K.M."/>
            <person name="Huijbregts L."/>
            <person name="Spaninks M."/>
            <person name="Wagenaar J.A."/>
            <person name="Fluit A.C."/>
            <person name="Duim B."/>
        </authorList>
    </citation>
    <scope>NUCLEOTIDE SEQUENCE [LARGE SCALE GENOMIC DNA]</scope>
    <source>
        <strain evidence="13 15">215070706401-1</strain>
    </source>
</reference>
<accession>A0A2A4GWU7</accession>
<gene>
    <name evidence="13" type="ORF">B5C08_07440</name>
    <name evidence="14" type="ORF">IPU22_11000</name>
</gene>
<keyword evidence="7 12" id="KW-1133">Transmembrane helix</keyword>
<evidence type="ECO:0000256" key="4">
    <source>
        <dbReference type="ARBA" id="ARBA00022448"/>
    </source>
</evidence>
<dbReference type="EMBL" id="MWUU01000008">
    <property type="protein sequence ID" value="PCF55108.1"/>
    <property type="molecule type" value="Genomic_DNA"/>
</dbReference>
<keyword evidence="8 12" id="KW-0472">Membrane</keyword>
<sequence>MLKKRVNMKWSDAVQFGCAVIVLLIVFIIATLLGEAHVNLSTIFEAIFHYNPKIQAHNVISEVRIPRNIGAVLVGMALATAGAVIQGVSKNGLADPGLIGLNAGAAFALALTFALFPGASFIAHIIAGFIGAMLGGAIVMTIGASRRDGFNPMRLILAGAAVSALLTALSQGVALIFRLNQSINFWSAGGVSGTNWQQIQISVPIILVSLILLILMSRQLTILSLGDALAVGLGQNIKMVRTVALILSMLLAGVSVAMVGQIAFVGLIVPHIVRFWVGTDYMKVLPMTAVVGGTLVLGADLVARLLGEAPMSAVISFIGVPYFFYLIRKGGRTL</sequence>
<feature type="transmembrane region" description="Helical" evidence="12">
    <location>
        <begin position="122"/>
        <end position="143"/>
    </location>
</feature>
<comment type="similarity">
    <text evidence="2">Belongs to the binding-protein-dependent transport system permease family. FecCD subfamily.</text>
</comment>
<evidence type="ECO:0000256" key="9">
    <source>
        <dbReference type="ARBA" id="ARBA00025320"/>
    </source>
</evidence>
<evidence type="ECO:0000256" key="11">
    <source>
        <dbReference type="ARBA" id="ARBA00031465"/>
    </source>
</evidence>
<name>A0A2A4GWU7_9STAP</name>
<keyword evidence="4" id="KW-0813">Transport</keyword>
<dbReference type="SUPFAM" id="SSF81345">
    <property type="entry name" value="ABC transporter involved in vitamin B12 uptake, BtuC"/>
    <property type="match status" value="1"/>
</dbReference>
<keyword evidence="6 12" id="KW-0812">Transmembrane</keyword>
<evidence type="ECO:0000256" key="5">
    <source>
        <dbReference type="ARBA" id="ARBA00022475"/>
    </source>
</evidence>
<feature type="transmembrane region" description="Helical" evidence="12">
    <location>
        <begin position="309"/>
        <end position="327"/>
    </location>
</feature>
<dbReference type="CDD" id="cd06550">
    <property type="entry name" value="TM_ABC_iron-siderophores_like"/>
    <property type="match status" value="1"/>
</dbReference>
<evidence type="ECO:0000256" key="12">
    <source>
        <dbReference type="SAM" id="Phobius"/>
    </source>
</evidence>
<comment type="subcellular location">
    <subcellularLocation>
        <location evidence="1">Cell membrane</location>
        <topology evidence="1">Multi-pass membrane protein</topology>
    </subcellularLocation>
</comment>
<dbReference type="PANTHER" id="PTHR30472">
    <property type="entry name" value="FERRIC ENTEROBACTIN TRANSPORT SYSTEM PERMEASE PROTEIN"/>
    <property type="match status" value="1"/>
</dbReference>
<organism evidence="13 15">
    <name type="scientific">Staphylococcus delphini</name>
    <dbReference type="NCBI Taxonomy" id="53344"/>
    <lineage>
        <taxon>Bacteria</taxon>
        <taxon>Bacillati</taxon>
        <taxon>Bacillota</taxon>
        <taxon>Bacilli</taxon>
        <taxon>Bacillales</taxon>
        <taxon>Staphylococcaceae</taxon>
        <taxon>Staphylococcus</taxon>
        <taxon>Staphylococcus intermedius group</taxon>
    </lineage>
</organism>
<feature type="transmembrane region" description="Helical" evidence="12">
    <location>
        <begin position="12"/>
        <end position="33"/>
    </location>
</feature>
<evidence type="ECO:0000256" key="1">
    <source>
        <dbReference type="ARBA" id="ARBA00004651"/>
    </source>
</evidence>
<feature type="transmembrane region" description="Helical" evidence="12">
    <location>
        <begin position="97"/>
        <end position="116"/>
    </location>
</feature>
<dbReference type="Gene3D" id="1.10.3470.10">
    <property type="entry name" value="ABC transporter involved in vitamin B12 uptake, BtuC"/>
    <property type="match status" value="1"/>
</dbReference>
<dbReference type="FunFam" id="1.10.3470.10:FF:000001">
    <property type="entry name" value="Vitamin B12 ABC transporter permease BtuC"/>
    <property type="match status" value="1"/>
</dbReference>
<dbReference type="GO" id="GO:0033214">
    <property type="term" value="P:siderophore-iron import into cell"/>
    <property type="evidence" value="ECO:0007669"/>
    <property type="project" value="TreeGrafter"/>
</dbReference>
<dbReference type="Pfam" id="PF01032">
    <property type="entry name" value="FecCD"/>
    <property type="match status" value="1"/>
</dbReference>
<evidence type="ECO:0000256" key="3">
    <source>
        <dbReference type="ARBA" id="ARBA00018524"/>
    </source>
</evidence>
<evidence type="ECO:0000256" key="2">
    <source>
        <dbReference type="ARBA" id="ARBA00007935"/>
    </source>
</evidence>
<feature type="transmembrane region" description="Helical" evidence="12">
    <location>
        <begin position="197"/>
        <end position="215"/>
    </location>
</feature>
<comment type="function">
    <text evidence="9">Part of the binding-protein-dependent transport system for heme-iron. Responsible for the translocation of the substrate across the membrane.</text>
</comment>
<dbReference type="EMBL" id="CP063367">
    <property type="protein sequence ID" value="QUM69080.1"/>
    <property type="molecule type" value="Genomic_DNA"/>
</dbReference>
<dbReference type="Proteomes" id="UP000218335">
    <property type="component" value="Unassembled WGS sequence"/>
</dbReference>
<feature type="transmembrane region" description="Helical" evidence="12">
    <location>
        <begin position="243"/>
        <end position="269"/>
    </location>
</feature>
<evidence type="ECO:0000256" key="10">
    <source>
        <dbReference type="ARBA" id="ARBA00031149"/>
    </source>
</evidence>
<dbReference type="AlphaFoldDB" id="A0A2A4GWU7"/>
<protein>
    <recommendedName>
        <fullName evidence="3">Probable heme-iron transport system permease protein IsdF</fullName>
    </recommendedName>
    <alternativeName>
        <fullName evidence="11">Iron-regulated surface determinant protein F</fullName>
    </alternativeName>
    <alternativeName>
        <fullName evidence="10">Staphylococcal iron-regulated protein G</fullName>
    </alternativeName>
</protein>
<evidence type="ECO:0000256" key="8">
    <source>
        <dbReference type="ARBA" id="ARBA00023136"/>
    </source>
</evidence>
<proteinExistence type="inferred from homology"/>
<dbReference type="GO" id="GO:0005886">
    <property type="term" value="C:plasma membrane"/>
    <property type="evidence" value="ECO:0007669"/>
    <property type="project" value="UniProtKB-SubCell"/>
</dbReference>